<reference evidence="2 3" key="1">
    <citation type="journal article" date="2015" name="Sci. Rep.">
        <title>Genome of the facultative scuticociliatosis pathogen Pseudocohnilembus persalinus provides insight into its virulence through horizontal gene transfer.</title>
        <authorList>
            <person name="Xiong J."/>
            <person name="Wang G."/>
            <person name="Cheng J."/>
            <person name="Tian M."/>
            <person name="Pan X."/>
            <person name="Warren A."/>
            <person name="Jiang C."/>
            <person name="Yuan D."/>
            <person name="Miao W."/>
        </authorList>
    </citation>
    <scope>NUCLEOTIDE SEQUENCE [LARGE SCALE GENOMIC DNA]</scope>
    <source>
        <strain evidence="2">36N120E</strain>
    </source>
</reference>
<name>A0A0V0QIR6_PSEPJ</name>
<evidence type="ECO:0000256" key="1">
    <source>
        <dbReference type="SAM" id="Coils"/>
    </source>
</evidence>
<comment type="caution">
    <text evidence="2">The sequence shown here is derived from an EMBL/GenBank/DDBJ whole genome shotgun (WGS) entry which is preliminary data.</text>
</comment>
<gene>
    <name evidence="2" type="ORF">PPERSA_06321</name>
</gene>
<evidence type="ECO:0000313" key="3">
    <source>
        <dbReference type="Proteomes" id="UP000054937"/>
    </source>
</evidence>
<keyword evidence="3" id="KW-1185">Reference proteome</keyword>
<accession>A0A0V0QIR6</accession>
<keyword evidence="1" id="KW-0175">Coiled coil</keyword>
<evidence type="ECO:0000313" key="2">
    <source>
        <dbReference type="EMBL" id="KRX02126.1"/>
    </source>
</evidence>
<dbReference type="EMBL" id="LDAU01000157">
    <property type="protein sequence ID" value="KRX02126.1"/>
    <property type="molecule type" value="Genomic_DNA"/>
</dbReference>
<protein>
    <submittedName>
        <fullName evidence="2">Uncharacterized protein</fullName>
    </submittedName>
</protein>
<proteinExistence type="predicted"/>
<feature type="coiled-coil region" evidence="1">
    <location>
        <begin position="1"/>
        <end position="28"/>
    </location>
</feature>
<dbReference type="InParanoid" id="A0A0V0QIR6"/>
<sequence>MDQYTQFLNESANNLRKLENMFQEFLRTGSEQLNESLTQFFNINGMYSINNVPKINENYSDQIQNFNVNIWHEYMQKYIESMIYIVSNSQMEALGIQTISKLKEFFENNWSILELNVLIKYYGFFWEKLIVKNANYPEQKDIIKILIAEIIEEIQDAGEQNSKSKIVKNSQNLKNHIIIPLYKTYVLKDLFNDMQNIGIQQLKLNLKITSTLLGIEYKYCKLINIEL</sequence>
<dbReference type="Proteomes" id="UP000054937">
    <property type="component" value="Unassembled WGS sequence"/>
</dbReference>
<organism evidence="2 3">
    <name type="scientific">Pseudocohnilembus persalinus</name>
    <name type="common">Ciliate</name>
    <dbReference type="NCBI Taxonomy" id="266149"/>
    <lineage>
        <taxon>Eukaryota</taxon>
        <taxon>Sar</taxon>
        <taxon>Alveolata</taxon>
        <taxon>Ciliophora</taxon>
        <taxon>Intramacronucleata</taxon>
        <taxon>Oligohymenophorea</taxon>
        <taxon>Scuticociliatia</taxon>
        <taxon>Philasterida</taxon>
        <taxon>Pseudocohnilembidae</taxon>
        <taxon>Pseudocohnilembus</taxon>
    </lineage>
</organism>
<dbReference type="AlphaFoldDB" id="A0A0V0QIR6"/>